<dbReference type="GO" id="GO:0003724">
    <property type="term" value="F:RNA helicase activity"/>
    <property type="evidence" value="ECO:0007669"/>
    <property type="project" value="InterPro"/>
</dbReference>
<dbReference type="OrthoDB" id="9805617at2"/>
<evidence type="ECO:0000259" key="5">
    <source>
        <dbReference type="PROSITE" id="PS51192"/>
    </source>
</evidence>
<dbReference type="HOGENOM" id="CLU_001832_3_1_7"/>
<protein>
    <submittedName>
        <fullName evidence="7">HrpA</fullName>
    </submittedName>
</protein>
<dbReference type="GO" id="GO:0003723">
    <property type="term" value="F:RNA binding"/>
    <property type="evidence" value="ECO:0007669"/>
    <property type="project" value="TreeGrafter"/>
</dbReference>
<keyword evidence="3" id="KW-0347">Helicase</keyword>
<dbReference type="SMART" id="SM00847">
    <property type="entry name" value="HA2"/>
    <property type="match status" value="1"/>
</dbReference>
<dbReference type="KEGG" id="dat:HRM2_37620"/>
<evidence type="ECO:0000256" key="3">
    <source>
        <dbReference type="ARBA" id="ARBA00022806"/>
    </source>
</evidence>
<dbReference type="EMBL" id="CP001087">
    <property type="protein sequence ID" value="ACN16820.1"/>
    <property type="molecule type" value="Genomic_DNA"/>
</dbReference>
<dbReference type="Pfam" id="PF07717">
    <property type="entry name" value="OB_NTP_bind"/>
    <property type="match status" value="1"/>
</dbReference>
<dbReference type="InterPro" id="IPR010222">
    <property type="entry name" value="RNA_helicase_HrpA"/>
</dbReference>
<keyword evidence="1" id="KW-0547">Nucleotide-binding</keyword>
<keyword evidence="2" id="KW-0378">Hydrolase</keyword>
<dbReference type="InterPro" id="IPR007502">
    <property type="entry name" value="Helicase-assoc_dom"/>
</dbReference>
<dbReference type="InterPro" id="IPR011545">
    <property type="entry name" value="DEAD/DEAH_box_helicase_dom"/>
</dbReference>
<dbReference type="CDD" id="cd18791">
    <property type="entry name" value="SF2_C_RHA"/>
    <property type="match status" value="1"/>
</dbReference>
<dbReference type="InterPro" id="IPR027417">
    <property type="entry name" value="P-loop_NTPase"/>
</dbReference>
<dbReference type="GO" id="GO:0016787">
    <property type="term" value="F:hydrolase activity"/>
    <property type="evidence" value="ECO:0007669"/>
    <property type="project" value="UniProtKB-KW"/>
</dbReference>
<dbReference type="PROSITE" id="PS51192">
    <property type="entry name" value="HELICASE_ATP_BIND_1"/>
    <property type="match status" value="1"/>
</dbReference>
<dbReference type="FunFam" id="1.20.120.1080:FF:000005">
    <property type="entry name" value="ATP-dependent helicase HrpA"/>
    <property type="match status" value="1"/>
</dbReference>
<dbReference type="SMART" id="SM00487">
    <property type="entry name" value="DEXDc"/>
    <property type="match status" value="1"/>
</dbReference>
<evidence type="ECO:0000313" key="7">
    <source>
        <dbReference type="EMBL" id="ACN16820.1"/>
    </source>
</evidence>
<evidence type="ECO:0000259" key="6">
    <source>
        <dbReference type="PROSITE" id="PS51194"/>
    </source>
</evidence>
<evidence type="ECO:0000313" key="8">
    <source>
        <dbReference type="Proteomes" id="UP000000442"/>
    </source>
</evidence>
<dbReference type="InterPro" id="IPR024590">
    <property type="entry name" value="HrpA_C"/>
</dbReference>
<evidence type="ECO:0000256" key="4">
    <source>
        <dbReference type="ARBA" id="ARBA00022840"/>
    </source>
</evidence>
<dbReference type="SMART" id="SM00490">
    <property type="entry name" value="HELICc"/>
    <property type="match status" value="1"/>
</dbReference>
<feature type="domain" description="Helicase ATP-binding" evidence="5">
    <location>
        <begin position="87"/>
        <end position="250"/>
    </location>
</feature>
<feature type="domain" description="Helicase C-terminal" evidence="6">
    <location>
        <begin position="276"/>
        <end position="447"/>
    </location>
</feature>
<dbReference type="STRING" id="177437.HRM2_37620"/>
<reference evidence="7 8" key="1">
    <citation type="journal article" date="2009" name="Environ. Microbiol.">
        <title>Genome sequence of Desulfobacterium autotrophicum HRM2, a marine sulfate reducer oxidizing organic carbon completely to carbon dioxide.</title>
        <authorList>
            <person name="Strittmatter A.W."/>
            <person name="Liesegang H."/>
            <person name="Rabus R."/>
            <person name="Decker I."/>
            <person name="Amann J."/>
            <person name="Andres S."/>
            <person name="Henne A."/>
            <person name="Fricke W.F."/>
            <person name="Martinez-Arias R."/>
            <person name="Bartels D."/>
            <person name="Goesmann A."/>
            <person name="Krause L."/>
            <person name="Puehler A."/>
            <person name="Klenk H.P."/>
            <person name="Richter M."/>
            <person name="Schuler M."/>
            <person name="Gloeckner F.O."/>
            <person name="Meyerdierks A."/>
            <person name="Gottschalk G."/>
            <person name="Amann R."/>
        </authorList>
    </citation>
    <scope>NUCLEOTIDE SEQUENCE [LARGE SCALE GENOMIC DNA]</scope>
    <source>
        <strain evidence="8">ATCC 43914 / DSM 3382 / HRM2</strain>
    </source>
</reference>
<sequence length="1333" mass="149711">MKRVKKIERLLPETMCADRYCLVQDVQRLKRLIKQNTPDRAGLQSRIAALEGRVDKSRQEREQRQASMPDIAYLPELPITGKKDEIIHALKFHRVVIISGETGSGKTTQIPKFCMAAGRGAAGKIGCTQPRRIAAITVAARIAEELGQLPGGVVGHKIRFDDRSSKDSIIKIMTDGILLAETQHDPFLNEYDTIIVDEAHERSLNIDFTLGILRNLVRKRPDLTLVVTSATIDTEKFSKAFDNAPVIEVSGRMFPVELRYAPIDDPDNDDLDDQGYVEAAAGAVDEIQRQSRTGDILVFMPTERDIEETIELIQGRKYPGTLVLPLFARLSARDQARVFSRGVGRKIIVSTNVAETSLTIPGIKYVVDSGLARILHYSPRTRTTALPVSPISRSSANQRMGRCGRVANGICIRLFSEDAFESRPLFTSPEILRSNLAEVILRMISLKLGNVAAFPFIDPPAPKSIKDGFDTLVELGAIQQRRGKNNQRGGYALTTRGRVMAKIPVDPKLSRILLEADHNGCLDEAVVIVSALSIADPRQRPKDKVQHADQMHAAFKDPSSDFVTLLNIWKAYVAAEHSLKTRNQVRRFCKDNFLSFRRFREWGDIQHQIRSVLKEHGITRSNTDSTVTKVGTKGLKAKAFEIGGPFYTALHKSILAGYLANIAQKKEKNNYTATKGRAATIFPGSGLYNSGGSWIVAAEFVETTKLFARGVAIIDPQWLEETGQELLTRTWSTPRWEKQRGEVVATEQISLFGLVIVPERTVAYGKINPREAGEIFIRQALVEQEVARPLGFMVHNQALIDELRQVEEKTRRRDIVVTEDDMFLFYQQRLDQDFSNLATFTRFLKEQGSDLFLRMTLEDLQQRSPDRDELLKFPDSLEMGGGSFRLEYGFQPGAETDGVTVKVPATSAASVSVSTIDRLVPGLLTEKIAALIKALPKRFRVRLVPVADTAAMIADSLPESDRPLFVELSHFIKQRFKVDIPPSAWSDATLEEHLKIRISITDAKGKEVAASRENDLLDKYAKGHGSNDLLFEDAKRRLERTGVTSWDFGDISSPVLLGQGQELSYNVYYGLQSEEQGVGLRLFKSHAEARRSHVAGVEKLSTICFEADFKALKKDVKKWTLLRPRTSKFGGWERFQNALVSCVFRELFSRDVRTPKAFLELADKHLPLVYRHGEELMKTMVTLFDEHDRTLTLLKNLFLKSGNRPTVLAMAQTLEKDLAALLPELFPSLYDFTRIKKLERYVAAIRIRAERGAVEPVKDSVKAGLVAEHTLKLNNLVATLSKESSREKVEAVEAFYWMIEEYKVSVFAQELGTLVKISPKRLNTMWREIQAMI</sequence>
<dbReference type="Gene3D" id="3.40.50.300">
    <property type="entry name" value="P-loop containing nucleotide triphosphate hydrolases"/>
    <property type="match status" value="2"/>
</dbReference>
<accession>C0QAN7</accession>
<dbReference type="PANTHER" id="PTHR18934">
    <property type="entry name" value="ATP-DEPENDENT RNA HELICASE"/>
    <property type="match status" value="1"/>
</dbReference>
<proteinExistence type="predicted"/>
<dbReference type="Proteomes" id="UP000000442">
    <property type="component" value="Chromosome"/>
</dbReference>
<dbReference type="Pfam" id="PF21010">
    <property type="entry name" value="HA2_C"/>
    <property type="match status" value="1"/>
</dbReference>
<dbReference type="Pfam" id="PF11898">
    <property type="entry name" value="DUF3418"/>
    <property type="match status" value="1"/>
</dbReference>
<evidence type="ECO:0000256" key="2">
    <source>
        <dbReference type="ARBA" id="ARBA00022801"/>
    </source>
</evidence>
<name>C0QAN7_DESAH</name>
<gene>
    <name evidence="7" type="primary">hrpA</name>
    <name evidence="7" type="ordered locus">HRM2_37620</name>
</gene>
<dbReference type="Pfam" id="PF00270">
    <property type="entry name" value="DEAD"/>
    <property type="match status" value="1"/>
</dbReference>
<dbReference type="Pfam" id="PF00271">
    <property type="entry name" value="Helicase_C"/>
    <property type="match status" value="1"/>
</dbReference>
<dbReference type="InterPro" id="IPR001650">
    <property type="entry name" value="Helicase_C-like"/>
</dbReference>
<keyword evidence="8" id="KW-1185">Reference proteome</keyword>
<dbReference type="PANTHER" id="PTHR18934:SF99">
    <property type="entry name" value="ATP-DEPENDENT RNA HELICASE DHX37-RELATED"/>
    <property type="match status" value="1"/>
</dbReference>
<dbReference type="RefSeq" id="WP_015905566.1">
    <property type="nucleotide sequence ID" value="NC_012108.1"/>
</dbReference>
<keyword evidence="4" id="KW-0067">ATP-binding</keyword>
<organism evidence="7 8">
    <name type="scientific">Desulforapulum autotrophicum (strain ATCC 43914 / DSM 3382 / VKM B-1955 / HRM2)</name>
    <name type="common">Desulfobacterium autotrophicum</name>
    <dbReference type="NCBI Taxonomy" id="177437"/>
    <lineage>
        <taxon>Bacteria</taxon>
        <taxon>Pseudomonadati</taxon>
        <taxon>Thermodesulfobacteriota</taxon>
        <taxon>Desulfobacteria</taxon>
        <taxon>Desulfobacterales</taxon>
        <taxon>Desulfobacteraceae</taxon>
        <taxon>Desulforapulum</taxon>
    </lineage>
</organism>
<dbReference type="SUPFAM" id="SSF52540">
    <property type="entry name" value="P-loop containing nucleoside triphosphate hydrolases"/>
    <property type="match status" value="1"/>
</dbReference>
<dbReference type="InterPro" id="IPR011709">
    <property type="entry name" value="DEAD-box_helicase_OB_fold"/>
</dbReference>
<dbReference type="eggNOG" id="COG1643">
    <property type="taxonomic scope" value="Bacteria"/>
</dbReference>
<evidence type="ECO:0000256" key="1">
    <source>
        <dbReference type="ARBA" id="ARBA00022741"/>
    </source>
</evidence>
<dbReference type="InterPro" id="IPR014001">
    <property type="entry name" value="Helicase_ATP-bd"/>
</dbReference>
<dbReference type="PROSITE" id="PS51194">
    <property type="entry name" value="HELICASE_CTER"/>
    <property type="match status" value="1"/>
</dbReference>
<dbReference type="NCBIfam" id="TIGR01967">
    <property type="entry name" value="DEAH_box_HrpA"/>
    <property type="match status" value="1"/>
</dbReference>
<dbReference type="Gene3D" id="1.20.120.1080">
    <property type="match status" value="1"/>
</dbReference>
<dbReference type="GO" id="GO:0005524">
    <property type="term" value="F:ATP binding"/>
    <property type="evidence" value="ECO:0007669"/>
    <property type="project" value="UniProtKB-KW"/>
</dbReference>